<evidence type="ECO:0000313" key="6">
    <source>
        <dbReference type="EMBL" id="GAH46635.1"/>
    </source>
</evidence>
<evidence type="ECO:0000256" key="4">
    <source>
        <dbReference type="SAM" id="Phobius"/>
    </source>
</evidence>
<accession>X1GP46</accession>
<dbReference type="InterPro" id="IPR017853">
    <property type="entry name" value="GH"/>
</dbReference>
<evidence type="ECO:0000256" key="1">
    <source>
        <dbReference type="ARBA" id="ARBA00022729"/>
    </source>
</evidence>
<feature type="non-terminal residue" evidence="6">
    <location>
        <position position="1"/>
    </location>
</feature>
<dbReference type="PANTHER" id="PTHR31297">
    <property type="entry name" value="GLUCAN ENDO-1,6-BETA-GLUCOSIDASE B"/>
    <property type="match status" value="1"/>
</dbReference>
<dbReference type="GO" id="GO:0005576">
    <property type="term" value="C:extracellular region"/>
    <property type="evidence" value="ECO:0007669"/>
    <property type="project" value="TreeGrafter"/>
</dbReference>
<dbReference type="InterPro" id="IPR001547">
    <property type="entry name" value="Glyco_hydro_5"/>
</dbReference>
<dbReference type="InterPro" id="IPR018087">
    <property type="entry name" value="Glyco_hydro_5_CS"/>
</dbReference>
<keyword evidence="3" id="KW-0326">Glycosidase</keyword>
<feature type="transmembrane region" description="Helical" evidence="4">
    <location>
        <begin position="43"/>
        <end position="61"/>
    </location>
</feature>
<protein>
    <recommendedName>
        <fullName evidence="5">Glycoside hydrolase family 5 domain-containing protein</fullName>
    </recommendedName>
</protein>
<feature type="domain" description="Glycoside hydrolase family 5" evidence="5">
    <location>
        <begin position="126"/>
        <end position="380"/>
    </location>
</feature>
<keyword evidence="1" id="KW-0732">Signal</keyword>
<dbReference type="SUPFAM" id="SSF51445">
    <property type="entry name" value="(Trans)glycosidases"/>
    <property type="match status" value="1"/>
</dbReference>
<comment type="caution">
    <text evidence="6">The sequence shown here is derived from an EMBL/GenBank/DDBJ whole genome shotgun (WGS) entry which is preliminary data.</text>
</comment>
<dbReference type="GO" id="GO:0008422">
    <property type="term" value="F:beta-glucosidase activity"/>
    <property type="evidence" value="ECO:0007669"/>
    <property type="project" value="TreeGrafter"/>
</dbReference>
<dbReference type="Gene3D" id="3.20.20.80">
    <property type="entry name" value="Glycosidases"/>
    <property type="match status" value="1"/>
</dbReference>
<dbReference type="EMBL" id="BARU01006299">
    <property type="protein sequence ID" value="GAH46635.1"/>
    <property type="molecule type" value="Genomic_DNA"/>
</dbReference>
<organism evidence="6">
    <name type="scientific">marine sediment metagenome</name>
    <dbReference type="NCBI Taxonomy" id="412755"/>
    <lineage>
        <taxon>unclassified sequences</taxon>
        <taxon>metagenomes</taxon>
        <taxon>ecological metagenomes</taxon>
    </lineage>
</organism>
<gene>
    <name evidence="6" type="ORF">S03H2_12376</name>
</gene>
<dbReference type="GO" id="GO:0009986">
    <property type="term" value="C:cell surface"/>
    <property type="evidence" value="ECO:0007669"/>
    <property type="project" value="TreeGrafter"/>
</dbReference>
<dbReference type="PANTHER" id="PTHR31297:SF17">
    <property type="entry name" value="ENDOGLUCANASE"/>
    <property type="match status" value="1"/>
</dbReference>
<keyword evidence="4" id="KW-1133">Transmembrane helix</keyword>
<dbReference type="InterPro" id="IPR050386">
    <property type="entry name" value="Glycosyl_hydrolase_5"/>
</dbReference>
<proteinExistence type="predicted"/>
<evidence type="ECO:0000256" key="2">
    <source>
        <dbReference type="ARBA" id="ARBA00022801"/>
    </source>
</evidence>
<feature type="transmembrane region" description="Helical" evidence="4">
    <location>
        <begin position="73"/>
        <end position="92"/>
    </location>
</feature>
<dbReference type="PROSITE" id="PS00659">
    <property type="entry name" value="GLYCOSYL_HYDROL_F5"/>
    <property type="match status" value="1"/>
</dbReference>
<dbReference type="GO" id="GO:0009251">
    <property type="term" value="P:glucan catabolic process"/>
    <property type="evidence" value="ECO:0007669"/>
    <property type="project" value="TreeGrafter"/>
</dbReference>
<dbReference type="AlphaFoldDB" id="X1GP46"/>
<evidence type="ECO:0000259" key="5">
    <source>
        <dbReference type="Pfam" id="PF00150"/>
    </source>
</evidence>
<keyword evidence="4" id="KW-0472">Membrane</keyword>
<keyword evidence="4" id="KW-0812">Transmembrane</keyword>
<sequence length="405" mass="46643">VFNKNVTLQNSYAKNDENSSIPQGSSISSHSFLNKMLGKGSVFFIRGLLGAGIILAIVLILNWKEIFNLNWKGFAIIFSVYVLSFSIISFKYSGTDSGPKLLDMHRGINIGNALEAPKGEKWDVVMKEEYIDKIASAGFDTVRIPIRFSDYVDASNDYELEDDFMKTVDYFIKYALSKDLNVVMDMHHFEEIMENPLDYRESFLKMWDELSKRYSGYSEKLAYEVLNEPTDNLNGSLWNEFLKEAVETIRKNDKTKYIVIGGDDFGSYKGVLNLKIPNDDKLIVTFHYYDPNDFTFQGEQYHEGYENLHDIHWNNTEEERLVIINAFKEVKKFADKNGVKVFLGEFGANKNAPYGDRVLWTKAVREIAEENGFSWGYWEMASGFGIYDVNTHKFDEEMLRALGIN</sequence>
<reference evidence="6" key="1">
    <citation type="journal article" date="2014" name="Front. Microbiol.">
        <title>High frequency of phylogenetically diverse reductive dehalogenase-homologous genes in deep subseafloor sedimentary metagenomes.</title>
        <authorList>
            <person name="Kawai M."/>
            <person name="Futagami T."/>
            <person name="Toyoda A."/>
            <person name="Takaki Y."/>
            <person name="Nishi S."/>
            <person name="Hori S."/>
            <person name="Arai W."/>
            <person name="Tsubouchi T."/>
            <person name="Morono Y."/>
            <person name="Uchiyama I."/>
            <person name="Ito T."/>
            <person name="Fujiyama A."/>
            <person name="Inagaki F."/>
            <person name="Takami H."/>
        </authorList>
    </citation>
    <scope>NUCLEOTIDE SEQUENCE</scope>
    <source>
        <strain evidence="6">Expedition CK06-06</strain>
    </source>
</reference>
<dbReference type="Pfam" id="PF00150">
    <property type="entry name" value="Cellulase"/>
    <property type="match status" value="1"/>
</dbReference>
<evidence type="ECO:0000256" key="3">
    <source>
        <dbReference type="ARBA" id="ARBA00023295"/>
    </source>
</evidence>
<keyword evidence="2" id="KW-0378">Hydrolase</keyword>
<name>X1GP46_9ZZZZ</name>